<dbReference type="PANTHER" id="PTHR33481:SF1">
    <property type="entry name" value="ENDONUCLEASE_EXONUCLEASE_PHOSPHATASE DOMAIN-CONTAINING PROTEIN-RELATED"/>
    <property type="match status" value="1"/>
</dbReference>
<dbReference type="InterPro" id="IPR002156">
    <property type="entry name" value="RNaseH_domain"/>
</dbReference>
<protein>
    <recommendedName>
        <fullName evidence="6">Reverse transcriptase domain-containing protein</fullName>
    </recommendedName>
</protein>
<dbReference type="Gene3D" id="3.30.420.10">
    <property type="entry name" value="Ribonuclease H-like superfamily/Ribonuclease H"/>
    <property type="match status" value="1"/>
</dbReference>
<feature type="transmembrane region" description="Helical" evidence="1">
    <location>
        <begin position="179"/>
        <end position="198"/>
    </location>
</feature>
<dbReference type="Proteomes" id="UP000077521">
    <property type="component" value="Unassembled WGS sequence"/>
</dbReference>
<organism evidence="4 5">
    <name type="scientific">Tilletia indica</name>
    <dbReference type="NCBI Taxonomy" id="43049"/>
    <lineage>
        <taxon>Eukaryota</taxon>
        <taxon>Fungi</taxon>
        <taxon>Dikarya</taxon>
        <taxon>Basidiomycota</taxon>
        <taxon>Ustilaginomycotina</taxon>
        <taxon>Exobasidiomycetes</taxon>
        <taxon>Tilletiales</taxon>
        <taxon>Tilletiaceae</taxon>
        <taxon>Tilletia</taxon>
    </lineage>
</organism>
<dbReference type="Pfam" id="PF00075">
    <property type="entry name" value="RNase_H"/>
    <property type="match status" value="1"/>
</dbReference>
<keyword evidence="5" id="KW-1185">Reference proteome</keyword>
<dbReference type="EMBL" id="LWDF02000849">
    <property type="protein sequence ID" value="KAE8241812.1"/>
    <property type="molecule type" value="Genomic_DNA"/>
</dbReference>
<dbReference type="SUPFAM" id="SSF56672">
    <property type="entry name" value="DNA/RNA polymerases"/>
    <property type="match status" value="1"/>
</dbReference>
<sequence>MSPLDTGIPQGSPVSPILFIIFISSLLRLFGSHSPDPVLRRVRIIGYVDDSLLYTVSLSAQENCETLQYAYRVAQQWATSVGLTFDPNKRELIHFPPPRARRDPSAATEELPSIELEDGSVAAVKAGETVRWLGYHLDTKLSFSRHVIIQCAKARKASQCMKMLVNTVRGLRAHDARKLFIACVLPIMTFGAPVWWLGRTRQEPQRPLVGQGRRAVLDEVEAPAPVIRNLGVVSKVRQLDKEQSFALRMVLPVWRTTSTMAMQIEAGCMPVEYFLDRTIDRFAIRISSLDRNHTLLRRAGAFGIEEGESPTIYNPAQAPLLLLDASAAARSKGRRFSTRLTQLAKRCNQDIEGIQWKPPPWWLPLGEHEQVTTRLAGSFGGDRQGAKEVVLAEVREQAGDVIVFTDGSRLEDGRTGAGWTAGWYGEEIAYRSLQTGTTREVYDAEVMGLYDGFIFALQYARTNHIPNIRLYADNDAALQALAASFGTSSQPIIHLFDTAARSWLEEDPRNRLWLSWVPGHEDVGGNERADQLAGLGARSGNPTHRPATSISFARRSVNERASKSWHALWAAAIRDRSSCYEQDTATSPSITCVFTTRIRPCTAAAAHAGPLFIPCHARPSQSTGTFYWIKTADHSHTHSS</sequence>
<dbReference type="GO" id="GO:0004523">
    <property type="term" value="F:RNA-DNA hybrid ribonuclease activity"/>
    <property type="evidence" value="ECO:0007669"/>
    <property type="project" value="InterPro"/>
</dbReference>
<reference evidence="4" key="1">
    <citation type="submission" date="2016-04" db="EMBL/GenBank/DDBJ databases">
        <authorList>
            <person name="Nguyen H.D."/>
            <person name="Samba Siva P."/>
            <person name="Cullis J."/>
            <person name="Levesque C.A."/>
            <person name="Hambleton S."/>
        </authorList>
    </citation>
    <scope>NUCLEOTIDE SEQUENCE</scope>
    <source>
        <strain evidence="4">DAOMC 236416</strain>
    </source>
</reference>
<dbReference type="PROSITE" id="PS50878">
    <property type="entry name" value="RT_POL"/>
    <property type="match status" value="1"/>
</dbReference>
<dbReference type="CDD" id="cd09276">
    <property type="entry name" value="Rnase_HI_RT_non_LTR"/>
    <property type="match status" value="1"/>
</dbReference>
<dbReference type="InterPro" id="IPR043502">
    <property type="entry name" value="DNA/RNA_pol_sf"/>
</dbReference>
<dbReference type="InterPro" id="IPR000477">
    <property type="entry name" value="RT_dom"/>
</dbReference>
<evidence type="ECO:0000313" key="4">
    <source>
        <dbReference type="EMBL" id="KAE8241812.1"/>
    </source>
</evidence>
<evidence type="ECO:0000259" key="2">
    <source>
        <dbReference type="PROSITE" id="PS50878"/>
    </source>
</evidence>
<evidence type="ECO:0008006" key="6">
    <source>
        <dbReference type="Google" id="ProtNLM"/>
    </source>
</evidence>
<evidence type="ECO:0000256" key="1">
    <source>
        <dbReference type="SAM" id="Phobius"/>
    </source>
</evidence>
<dbReference type="PROSITE" id="PS50879">
    <property type="entry name" value="RNASE_H_1"/>
    <property type="match status" value="1"/>
</dbReference>
<feature type="domain" description="RNase H type-1" evidence="3">
    <location>
        <begin position="397"/>
        <end position="538"/>
    </location>
</feature>
<feature type="domain" description="Reverse transcriptase" evidence="2">
    <location>
        <begin position="1"/>
        <end position="137"/>
    </location>
</feature>
<name>A0A8T8SKS2_9BASI</name>
<dbReference type="GO" id="GO:0003676">
    <property type="term" value="F:nucleic acid binding"/>
    <property type="evidence" value="ECO:0007669"/>
    <property type="project" value="InterPro"/>
</dbReference>
<dbReference type="AlphaFoldDB" id="A0A8T8SKS2"/>
<keyword evidence="1" id="KW-0812">Transmembrane</keyword>
<comment type="caution">
    <text evidence="4">The sequence shown here is derived from an EMBL/GenBank/DDBJ whole genome shotgun (WGS) entry which is preliminary data.</text>
</comment>
<dbReference type="SUPFAM" id="SSF53098">
    <property type="entry name" value="Ribonuclease H-like"/>
    <property type="match status" value="1"/>
</dbReference>
<gene>
    <name evidence="4" type="ORF">A4X13_0g7252</name>
</gene>
<dbReference type="PANTHER" id="PTHR33481">
    <property type="entry name" value="REVERSE TRANSCRIPTASE"/>
    <property type="match status" value="1"/>
</dbReference>
<accession>A0A8T8SKS2</accession>
<dbReference type="InterPro" id="IPR036397">
    <property type="entry name" value="RNaseH_sf"/>
</dbReference>
<dbReference type="Pfam" id="PF00078">
    <property type="entry name" value="RVT_1"/>
    <property type="match status" value="1"/>
</dbReference>
<evidence type="ECO:0000313" key="5">
    <source>
        <dbReference type="Proteomes" id="UP000077521"/>
    </source>
</evidence>
<keyword evidence="1" id="KW-0472">Membrane</keyword>
<evidence type="ECO:0000259" key="3">
    <source>
        <dbReference type="PROSITE" id="PS50879"/>
    </source>
</evidence>
<proteinExistence type="predicted"/>
<dbReference type="InterPro" id="IPR012337">
    <property type="entry name" value="RNaseH-like_sf"/>
</dbReference>
<feature type="transmembrane region" description="Helical" evidence="1">
    <location>
        <begin position="12"/>
        <end position="31"/>
    </location>
</feature>
<keyword evidence="1" id="KW-1133">Transmembrane helix</keyword>
<reference evidence="4" key="2">
    <citation type="journal article" date="2019" name="IMA Fungus">
        <title>Genome sequencing and comparison of five Tilletia species to identify candidate genes for the detection of regulated species infecting wheat.</title>
        <authorList>
            <person name="Nguyen H.D.T."/>
            <person name="Sultana T."/>
            <person name="Kesanakurti P."/>
            <person name="Hambleton S."/>
        </authorList>
    </citation>
    <scope>NUCLEOTIDE SEQUENCE</scope>
    <source>
        <strain evidence="4">DAOMC 236416</strain>
    </source>
</reference>